<dbReference type="GO" id="GO:0006793">
    <property type="term" value="P:phosphorus metabolic process"/>
    <property type="evidence" value="ECO:0007669"/>
    <property type="project" value="UniProtKB-ARBA"/>
</dbReference>
<organism evidence="3">
    <name type="scientific">Geoglobus ahangari</name>
    <dbReference type="NCBI Taxonomy" id="113653"/>
    <lineage>
        <taxon>Archaea</taxon>
        <taxon>Methanobacteriati</taxon>
        <taxon>Methanobacteriota</taxon>
        <taxon>Archaeoglobi</taxon>
        <taxon>Archaeoglobales</taxon>
        <taxon>Archaeoglobaceae</taxon>
        <taxon>Geoglobus</taxon>
    </lineage>
</organism>
<sequence length="452" mass="52392">MNWVNLFLIFLIIAPTTACKILEVNPNPYGDEGAEYVKVWCDEPCIFTDEEDNFTVTGTAYIARNSTAFKEKFGFYPDFEGIKLSNSGEDIYLICSNRTDKFNWKFYRDEGVIYYRTDRGWDFRYEDWSDFDPVRDYVRGSIIITPAEYILEGKGIVASYFIAEDNFKGDFEFIVDANPVGGIPMEEYILSKKYKFHFLSSNSYKNFHYKFAVIGDRVVITTENWKWDNRGVIVDFKSEKIANLLRDVFYNDLKYESEMGKVDGSKESGSGKGKRIDFEAEIEVHVMPDSNPVFDFIENSRGYLYIAAPYINPEWFEGSPLIDAIENASKRGVKVKIMLNDYDRNLKVAELLNSIPNVEVKIVKSAEFDELHAKYFVSDGKVLITSANLNKYGLKLNREIAVVIYDHKVEEFMKNVFLEDWENKKELNAVFSLICLGFVVLIALYFIRRINK</sequence>
<evidence type="ECO:0000313" key="4">
    <source>
        <dbReference type="EMBL" id="HGU58910.1"/>
    </source>
</evidence>
<evidence type="ECO:0000259" key="2">
    <source>
        <dbReference type="Pfam" id="PF13091"/>
    </source>
</evidence>
<dbReference type="Pfam" id="PF13091">
    <property type="entry name" value="PLDc_2"/>
    <property type="match status" value="1"/>
</dbReference>
<name>A0A7C3UEF2_9EURY</name>
<keyword evidence="1" id="KW-1133">Transmembrane helix</keyword>
<dbReference type="EMBL" id="DTPI01000032">
    <property type="protein sequence ID" value="HGE66834.1"/>
    <property type="molecule type" value="Genomic_DNA"/>
</dbReference>
<dbReference type="InterPro" id="IPR025202">
    <property type="entry name" value="PLD-like_dom"/>
</dbReference>
<dbReference type="EMBL" id="DTAK01000012">
    <property type="protein sequence ID" value="HGU58910.1"/>
    <property type="molecule type" value="Genomic_DNA"/>
</dbReference>
<feature type="domain" description="Phospholipase D-like" evidence="2">
    <location>
        <begin position="295"/>
        <end position="421"/>
    </location>
</feature>
<proteinExistence type="predicted"/>
<reference evidence="3" key="1">
    <citation type="journal article" date="2020" name="mSystems">
        <title>Genome- and Community-Level Interaction Insights into Carbon Utilization and Element Cycling Functions of Hydrothermarchaeota in Hydrothermal Sediment.</title>
        <authorList>
            <person name="Zhou Z."/>
            <person name="Liu Y."/>
            <person name="Xu W."/>
            <person name="Pan J."/>
            <person name="Luo Z.H."/>
            <person name="Li M."/>
        </authorList>
    </citation>
    <scope>NUCLEOTIDE SEQUENCE [LARGE SCALE GENOMIC DNA]</scope>
    <source>
        <strain evidence="4">SpSt-62</strain>
        <strain evidence="3">SpSt-97</strain>
    </source>
</reference>
<gene>
    <name evidence="4" type="ORF">ENT89_01635</name>
    <name evidence="3" type="ORF">ENX77_06965</name>
</gene>
<accession>A0A7C3UEF2</accession>
<dbReference type="AlphaFoldDB" id="A0A7C3UEF2"/>
<dbReference type="Gene3D" id="3.30.870.10">
    <property type="entry name" value="Endonuclease Chain A"/>
    <property type="match status" value="1"/>
</dbReference>
<evidence type="ECO:0000256" key="1">
    <source>
        <dbReference type="SAM" id="Phobius"/>
    </source>
</evidence>
<keyword evidence="1" id="KW-0472">Membrane</keyword>
<keyword evidence="1" id="KW-0812">Transmembrane</keyword>
<comment type="caution">
    <text evidence="3">The sequence shown here is derived from an EMBL/GenBank/DDBJ whole genome shotgun (WGS) entry which is preliminary data.</text>
</comment>
<dbReference type="SUPFAM" id="SSF56024">
    <property type="entry name" value="Phospholipase D/nuclease"/>
    <property type="match status" value="1"/>
</dbReference>
<dbReference type="PANTHER" id="PTHR21248:SF22">
    <property type="entry name" value="PHOSPHOLIPASE D"/>
    <property type="match status" value="1"/>
</dbReference>
<dbReference type="PANTHER" id="PTHR21248">
    <property type="entry name" value="CARDIOLIPIN SYNTHASE"/>
    <property type="match status" value="1"/>
</dbReference>
<feature type="transmembrane region" description="Helical" evidence="1">
    <location>
        <begin position="427"/>
        <end position="447"/>
    </location>
</feature>
<evidence type="ECO:0000313" key="3">
    <source>
        <dbReference type="EMBL" id="HGE66834.1"/>
    </source>
</evidence>
<protein>
    <recommendedName>
        <fullName evidence="2">Phospholipase D-like domain-containing protein</fullName>
    </recommendedName>
</protein>